<evidence type="ECO:0000313" key="3">
    <source>
        <dbReference type="EMBL" id="GAQ79343.1"/>
    </source>
</evidence>
<organism evidence="3 4">
    <name type="scientific">Klebsormidium nitens</name>
    <name type="common">Green alga</name>
    <name type="synonym">Ulothrix nitens</name>
    <dbReference type="NCBI Taxonomy" id="105231"/>
    <lineage>
        <taxon>Eukaryota</taxon>
        <taxon>Viridiplantae</taxon>
        <taxon>Streptophyta</taxon>
        <taxon>Klebsormidiophyceae</taxon>
        <taxon>Klebsormidiales</taxon>
        <taxon>Klebsormidiaceae</taxon>
        <taxon>Klebsormidium</taxon>
    </lineage>
</organism>
<dbReference type="Pfam" id="PF25306">
    <property type="entry name" value="DUF7880"/>
    <property type="match status" value="1"/>
</dbReference>
<evidence type="ECO:0000259" key="2">
    <source>
        <dbReference type="Pfam" id="PF25306"/>
    </source>
</evidence>
<protein>
    <recommendedName>
        <fullName evidence="2">DUF7880 domain-containing protein</fullName>
    </recommendedName>
</protein>
<accession>A0A1Y1HMV9</accession>
<reference evidence="3 4" key="1">
    <citation type="journal article" date="2014" name="Nat. Commun.">
        <title>Klebsormidium flaccidum genome reveals primary factors for plant terrestrial adaptation.</title>
        <authorList>
            <person name="Hori K."/>
            <person name="Maruyama F."/>
            <person name="Fujisawa T."/>
            <person name="Togashi T."/>
            <person name="Yamamoto N."/>
            <person name="Seo M."/>
            <person name="Sato S."/>
            <person name="Yamada T."/>
            <person name="Mori H."/>
            <person name="Tajima N."/>
            <person name="Moriyama T."/>
            <person name="Ikeuchi M."/>
            <person name="Watanabe M."/>
            <person name="Wada H."/>
            <person name="Kobayashi K."/>
            <person name="Saito M."/>
            <person name="Masuda T."/>
            <person name="Sasaki-Sekimoto Y."/>
            <person name="Mashiguchi K."/>
            <person name="Awai K."/>
            <person name="Shimojima M."/>
            <person name="Masuda S."/>
            <person name="Iwai M."/>
            <person name="Nobusawa T."/>
            <person name="Narise T."/>
            <person name="Kondo S."/>
            <person name="Saito H."/>
            <person name="Sato R."/>
            <person name="Murakawa M."/>
            <person name="Ihara Y."/>
            <person name="Oshima-Yamada Y."/>
            <person name="Ohtaka K."/>
            <person name="Satoh M."/>
            <person name="Sonobe K."/>
            <person name="Ishii M."/>
            <person name="Ohtani R."/>
            <person name="Kanamori-Sato M."/>
            <person name="Honoki R."/>
            <person name="Miyazaki D."/>
            <person name="Mochizuki H."/>
            <person name="Umetsu J."/>
            <person name="Higashi K."/>
            <person name="Shibata D."/>
            <person name="Kamiya Y."/>
            <person name="Sato N."/>
            <person name="Nakamura Y."/>
            <person name="Tabata S."/>
            <person name="Ida S."/>
            <person name="Kurokawa K."/>
            <person name="Ohta H."/>
        </authorList>
    </citation>
    <scope>NUCLEOTIDE SEQUENCE [LARGE SCALE GENOMIC DNA]</scope>
    <source>
        <strain evidence="3 4">NIES-2285</strain>
    </source>
</reference>
<keyword evidence="4" id="KW-1185">Reference proteome</keyword>
<feature type="region of interest" description="Disordered" evidence="1">
    <location>
        <begin position="300"/>
        <end position="338"/>
    </location>
</feature>
<evidence type="ECO:0000313" key="4">
    <source>
        <dbReference type="Proteomes" id="UP000054558"/>
    </source>
</evidence>
<dbReference type="PANTHER" id="PTHR36014">
    <property type="entry name" value="OS03G0176600 PROTEIN"/>
    <property type="match status" value="1"/>
</dbReference>
<dbReference type="EMBL" id="DF236977">
    <property type="protein sequence ID" value="GAQ79343.1"/>
    <property type="molecule type" value="Genomic_DNA"/>
</dbReference>
<dbReference type="AlphaFoldDB" id="A0A1Y1HMV9"/>
<dbReference type="PANTHER" id="PTHR36014:SF1">
    <property type="entry name" value="OS03G0176700 PROTEIN"/>
    <property type="match status" value="1"/>
</dbReference>
<feature type="domain" description="DUF7880" evidence="2">
    <location>
        <begin position="155"/>
        <end position="282"/>
    </location>
</feature>
<name>A0A1Y1HMV9_KLENI</name>
<gene>
    <name evidence="3" type="ORF">KFL_000280480</name>
</gene>
<dbReference type="OrthoDB" id="512787at2759"/>
<sequence length="338" mass="36092">MVVAASAYTMCPAIANAVTRNATTGVAAVRKAAIGAPVQSWLGSPLLGVLPAMGQRSHCCECWLRVPPIRVCGLQRKIHVRSVCTEEGECMDSQNRGKSSAARTRREAMLIAAFPFLALPVLPAHGLEVQKGKGDQNGLLNGALSRYIKRKKLEPLDSYLSQILLSDAQLQKLGDSIAGDAPDYPALRQRLRSGAFASFRTDLRAITQYSSEDGWGANVGIVADSSLMSLENLDARLLDASRTSAEKVDKVALERSVADFRSDLSKLVESVPAKDLAQAQKIASSYLGTSFDGPAGDAVQAVQATEVRPRKEEGLETESKQSGLKRGKGGSVALEDLL</sequence>
<evidence type="ECO:0000256" key="1">
    <source>
        <dbReference type="SAM" id="MobiDB-lite"/>
    </source>
</evidence>
<proteinExistence type="predicted"/>
<dbReference type="Proteomes" id="UP000054558">
    <property type="component" value="Unassembled WGS sequence"/>
</dbReference>
<feature type="compositionally biased region" description="Basic and acidic residues" evidence="1">
    <location>
        <begin position="307"/>
        <end position="319"/>
    </location>
</feature>
<dbReference type="InterPro" id="IPR057202">
    <property type="entry name" value="DUF7880"/>
</dbReference>